<evidence type="ECO:0000256" key="1">
    <source>
        <dbReference type="ARBA" id="ARBA00004370"/>
    </source>
</evidence>
<organism evidence="6 7">
    <name type="scientific">Cryptococcus tetragattii IND107</name>
    <dbReference type="NCBI Taxonomy" id="1296105"/>
    <lineage>
        <taxon>Eukaryota</taxon>
        <taxon>Fungi</taxon>
        <taxon>Dikarya</taxon>
        <taxon>Basidiomycota</taxon>
        <taxon>Agaricomycotina</taxon>
        <taxon>Tremellomycetes</taxon>
        <taxon>Tremellales</taxon>
        <taxon>Cryptococcaceae</taxon>
        <taxon>Cryptococcus</taxon>
        <taxon>Cryptococcus gattii species complex</taxon>
    </lineage>
</organism>
<evidence type="ECO:0000313" key="7">
    <source>
        <dbReference type="Proteomes" id="UP000054399"/>
    </source>
</evidence>
<evidence type="ECO:0000313" key="6">
    <source>
        <dbReference type="EMBL" id="KAL0254163.1"/>
    </source>
</evidence>
<name>A0ABR3C0M4_9TREE</name>
<dbReference type="EMBL" id="ATAM02000002">
    <property type="protein sequence ID" value="KAL0254163.1"/>
    <property type="molecule type" value="Genomic_DNA"/>
</dbReference>
<evidence type="ECO:0000256" key="4">
    <source>
        <dbReference type="ARBA" id="ARBA00022989"/>
    </source>
</evidence>
<dbReference type="GeneID" id="91988401"/>
<keyword evidence="3" id="KW-0812">Transmembrane</keyword>
<sequence length="218" mass="22947">MSFRPTLFTSFLHSHGPSPSSLRPLARSFHRPTFSPRAIAVSHPAPSARAGSISPLGLGIAASLTLTTLSLTLPSRRTQCMSGTSAGIVNAPHVAGESRTALGGKRPKSIVSAYELSFGAVCGICAGIFIKKGAKAIAFLLGGAFVFLQYLSSKSYIQVDWAKIGSRYDSAFGTKTHTGAHKGPTIGRLWARLVDFLTADFQQRASFLAGLALGIRLG</sequence>
<dbReference type="PANTHER" id="PTHR21346">
    <property type="entry name" value="FUN14 DOMAIN CONTAINING"/>
    <property type="match status" value="1"/>
</dbReference>
<evidence type="ECO:0000256" key="3">
    <source>
        <dbReference type="ARBA" id="ARBA00022692"/>
    </source>
</evidence>
<keyword evidence="4" id="KW-1133">Transmembrane helix</keyword>
<keyword evidence="7" id="KW-1185">Reference proteome</keyword>
<comment type="similarity">
    <text evidence="2">Belongs to the FUN14 family.</text>
</comment>
<reference evidence="6" key="1">
    <citation type="submission" date="2015-01" db="EMBL/GenBank/DDBJ databases">
        <authorList>
            <consortium name="The Broad Institute Genomics Platform"/>
            <person name="Cuomo C."/>
            <person name="Litvintseva A."/>
            <person name="Chen Y."/>
            <person name="Heitman J."/>
            <person name="Sun S."/>
            <person name="Springer D."/>
            <person name="Dromer F."/>
            <person name="Young S."/>
            <person name="Zeng Q."/>
            <person name="Gargeya S."/>
            <person name="Abouelleil A."/>
            <person name="Alvarado L."/>
            <person name="Chapman S.B."/>
            <person name="Gainer-Dewar J."/>
            <person name="Goldberg J."/>
            <person name="Griggs A."/>
            <person name="Gujja S."/>
            <person name="Hansen M."/>
            <person name="Howarth C."/>
            <person name="Imamovic A."/>
            <person name="Larimer J."/>
            <person name="Murphy C."/>
            <person name="Naylor J."/>
            <person name="Pearson M."/>
            <person name="Priest M."/>
            <person name="Roberts A."/>
            <person name="Saif S."/>
            <person name="Shea T."/>
            <person name="Sykes S."/>
            <person name="Wortman J."/>
            <person name="Nusbaum C."/>
            <person name="Birren B."/>
        </authorList>
    </citation>
    <scope>NUCLEOTIDE SEQUENCE</scope>
    <source>
        <strain evidence="6">IND107</strain>
    </source>
</reference>
<proteinExistence type="inferred from homology"/>
<protein>
    <recommendedName>
        <fullName evidence="8">FUN14 family-domain-containing protein</fullName>
    </recommendedName>
</protein>
<dbReference type="Proteomes" id="UP000054399">
    <property type="component" value="Unassembled WGS sequence"/>
</dbReference>
<evidence type="ECO:0008006" key="8">
    <source>
        <dbReference type="Google" id="ProtNLM"/>
    </source>
</evidence>
<comment type="caution">
    <text evidence="6">The sequence shown here is derived from an EMBL/GenBank/DDBJ whole genome shotgun (WGS) entry which is preliminary data.</text>
</comment>
<accession>A0ABR3C0M4</accession>
<reference evidence="6" key="2">
    <citation type="submission" date="2024-01" db="EMBL/GenBank/DDBJ databases">
        <title>Comparative genomics of Cryptococcus and Kwoniella reveals pathogenesis evolution and contrasting modes of karyotype evolution via chromosome fusion or intercentromeric recombination.</title>
        <authorList>
            <person name="Coelho M.A."/>
            <person name="David-Palma M."/>
            <person name="Shea T."/>
            <person name="Bowers K."/>
            <person name="Mcginley-Smith S."/>
            <person name="Mohammad A.W."/>
            <person name="Gnirke A."/>
            <person name="Yurkov A.M."/>
            <person name="Nowrousian M."/>
            <person name="Sun S."/>
            <person name="Cuomo C.A."/>
            <person name="Heitman J."/>
        </authorList>
    </citation>
    <scope>NUCLEOTIDE SEQUENCE</scope>
    <source>
        <strain evidence="6">IND107</strain>
    </source>
</reference>
<comment type="subcellular location">
    <subcellularLocation>
        <location evidence="1">Membrane</location>
    </subcellularLocation>
</comment>
<keyword evidence="5" id="KW-0472">Membrane</keyword>
<evidence type="ECO:0000256" key="5">
    <source>
        <dbReference type="ARBA" id="ARBA00023136"/>
    </source>
</evidence>
<dbReference type="Pfam" id="PF04930">
    <property type="entry name" value="FUN14"/>
    <property type="match status" value="1"/>
</dbReference>
<dbReference type="InterPro" id="IPR007014">
    <property type="entry name" value="FUN14"/>
</dbReference>
<dbReference type="PANTHER" id="PTHR21346:SF10">
    <property type="entry name" value="TRANSMEMBRANE PROTEIN"/>
    <property type="match status" value="1"/>
</dbReference>
<evidence type="ECO:0000256" key="2">
    <source>
        <dbReference type="ARBA" id="ARBA00009160"/>
    </source>
</evidence>
<gene>
    <name evidence="6" type="ORF">I308_101543</name>
</gene>
<dbReference type="RefSeq" id="XP_066616384.1">
    <property type="nucleotide sequence ID" value="XM_066756098.1"/>
</dbReference>